<keyword evidence="2 5" id="KW-0285">Flavoprotein</keyword>
<accession>A0A096CV34</accession>
<proteinExistence type="inferred from homology"/>
<dbReference type="PANTHER" id="PTHR43425:SF2">
    <property type="entry name" value="OXYGEN-INSENSITIVE NADPH NITROREDUCTASE"/>
    <property type="match status" value="1"/>
</dbReference>
<dbReference type="SUPFAM" id="SSF55469">
    <property type="entry name" value="FMN-dependent nitroreductase-like"/>
    <property type="match status" value="1"/>
</dbReference>
<evidence type="ECO:0000313" key="7">
    <source>
        <dbReference type="EMBL" id="KGF49144.1"/>
    </source>
</evidence>
<keyword evidence="4 5" id="KW-0560">Oxidoreductase</keyword>
<evidence type="ECO:0000256" key="2">
    <source>
        <dbReference type="ARBA" id="ARBA00022630"/>
    </source>
</evidence>
<keyword evidence="5" id="KW-0521">NADP</keyword>
<dbReference type="Gene3D" id="3.40.109.10">
    <property type="entry name" value="NADH Oxidase"/>
    <property type="match status" value="1"/>
</dbReference>
<dbReference type="AlphaFoldDB" id="A0A096CV34"/>
<dbReference type="InterPro" id="IPR000415">
    <property type="entry name" value="Nitroreductase-like"/>
</dbReference>
<keyword evidence="3 5" id="KW-0288">FMN</keyword>
<dbReference type="PANTHER" id="PTHR43425">
    <property type="entry name" value="OXYGEN-INSENSITIVE NADPH NITROREDUCTASE"/>
    <property type="match status" value="1"/>
</dbReference>
<dbReference type="PIRSF" id="PIRSF005426">
    <property type="entry name" value="Frp"/>
    <property type="match status" value="1"/>
</dbReference>
<dbReference type="RefSeq" id="WP_036883298.1">
    <property type="nucleotide sequence ID" value="NZ_JRNR01000057.1"/>
</dbReference>
<name>A0A096CV34_9BACT</name>
<evidence type="ECO:0000256" key="5">
    <source>
        <dbReference type="PIRNR" id="PIRNR005426"/>
    </source>
</evidence>
<gene>
    <name evidence="7" type="ORF">HMPREF0654_06335</name>
</gene>
<evidence type="ECO:0000256" key="4">
    <source>
        <dbReference type="ARBA" id="ARBA00023002"/>
    </source>
</evidence>
<feature type="domain" description="Nitroreductase" evidence="6">
    <location>
        <begin position="4"/>
        <end position="159"/>
    </location>
</feature>
<dbReference type="Pfam" id="PF00881">
    <property type="entry name" value="Nitroreductase"/>
    <property type="match status" value="1"/>
</dbReference>
<evidence type="ECO:0000256" key="1">
    <source>
        <dbReference type="ARBA" id="ARBA00008366"/>
    </source>
</evidence>
<comment type="similarity">
    <text evidence="1 5">Belongs to the flavin oxidoreductase frp family.</text>
</comment>
<evidence type="ECO:0000313" key="8">
    <source>
        <dbReference type="Proteomes" id="UP000029538"/>
    </source>
</evidence>
<dbReference type="InterPro" id="IPR016446">
    <property type="entry name" value="Flavin_OxRdtase_Frp"/>
</dbReference>
<sequence>MKTIENRTTIRKYSNRELSNTLLRELLARAEHTPTMGNLQLYSVVATRDQEMKRKLAPAHFGQPMVENAAVVLTFCADFRRTTIWAENRKGTPGYGNFLSFLNAATDTLLYCQTFTNLAEEEGLGTCFLGTTIYNSKQIIDILKLPKLVMPVATLTVGYPDESPKVSDRLPIESILHEETYNDYTPESIDRYYKEKESLEENLHFVEINKTETLAQIFTDIRYKKSDNEAISVGLLEALKQQGFLK</sequence>
<reference evidence="7 8" key="1">
    <citation type="submission" date="2014-07" db="EMBL/GenBank/DDBJ databases">
        <authorList>
            <person name="McCorrison J."/>
            <person name="Sanka R."/>
            <person name="Torralba M."/>
            <person name="Gillis M."/>
            <person name="Haft D.H."/>
            <person name="Methe B."/>
            <person name="Sutton G."/>
            <person name="Nelson K.E."/>
        </authorList>
    </citation>
    <scope>NUCLEOTIDE SEQUENCE [LARGE SCALE GENOMIC DNA]</scope>
    <source>
        <strain evidence="7 8">DNF00882</strain>
    </source>
</reference>
<comment type="caution">
    <text evidence="7">The sequence shown here is derived from an EMBL/GenBank/DDBJ whole genome shotgun (WGS) entry which is preliminary data.</text>
</comment>
<dbReference type="GO" id="GO:0016491">
    <property type="term" value="F:oxidoreductase activity"/>
    <property type="evidence" value="ECO:0007669"/>
    <property type="project" value="UniProtKB-UniRule"/>
</dbReference>
<dbReference type="Proteomes" id="UP000029538">
    <property type="component" value="Unassembled WGS sequence"/>
</dbReference>
<dbReference type="EMBL" id="JRNR01000057">
    <property type="protein sequence ID" value="KGF49144.1"/>
    <property type="molecule type" value="Genomic_DNA"/>
</dbReference>
<dbReference type="InterPro" id="IPR029479">
    <property type="entry name" value="Nitroreductase"/>
</dbReference>
<evidence type="ECO:0000259" key="6">
    <source>
        <dbReference type="Pfam" id="PF00881"/>
    </source>
</evidence>
<organism evidence="7 8">
    <name type="scientific">Prevotella disiens DNF00882</name>
    <dbReference type="NCBI Taxonomy" id="1401075"/>
    <lineage>
        <taxon>Bacteria</taxon>
        <taxon>Pseudomonadati</taxon>
        <taxon>Bacteroidota</taxon>
        <taxon>Bacteroidia</taxon>
        <taxon>Bacteroidales</taxon>
        <taxon>Prevotellaceae</taxon>
        <taxon>Prevotella</taxon>
    </lineage>
</organism>
<evidence type="ECO:0000256" key="3">
    <source>
        <dbReference type="ARBA" id="ARBA00022643"/>
    </source>
</evidence>
<protein>
    <submittedName>
        <fullName evidence="7">Oxidoreductase</fullName>
    </submittedName>
</protein>